<dbReference type="Pfam" id="PF11823">
    <property type="entry name" value="Se_S_carrier"/>
    <property type="match status" value="1"/>
</dbReference>
<proteinExistence type="predicted"/>
<accession>A0A9D0YS59</accession>
<sequence>MLRKPQLRLVITFHTTAEALKTEKLAREQGLEGRLIPVPQVLSAGCGLAWSAPPETQAAMETVLEQGNIHPQQIIQLTI</sequence>
<organism evidence="2 3">
    <name type="scientific">Candidatus Enterenecus faecium</name>
    <dbReference type="NCBI Taxonomy" id="2840780"/>
    <lineage>
        <taxon>Bacteria</taxon>
        <taxon>Bacillati</taxon>
        <taxon>Bacillota</taxon>
        <taxon>Clostridia</taxon>
        <taxon>Eubacteriales</taxon>
        <taxon>Candidatus Enterenecus</taxon>
    </lineage>
</organism>
<evidence type="ECO:0000259" key="1">
    <source>
        <dbReference type="Pfam" id="PF11823"/>
    </source>
</evidence>
<gene>
    <name evidence="2" type="ORF">IAD31_05120</name>
</gene>
<dbReference type="EMBL" id="DVFO01000048">
    <property type="protein sequence ID" value="HIQ60957.1"/>
    <property type="molecule type" value="Genomic_DNA"/>
</dbReference>
<dbReference type="InterPro" id="IPR021778">
    <property type="entry name" value="Se/S_carrier-like"/>
</dbReference>
<evidence type="ECO:0000313" key="2">
    <source>
        <dbReference type="EMBL" id="HIQ60957.1"/>
    </source>
</evidence>
<evidence type="ECO:0000313" key="3">
    <source>
        <dbReference type="Proteomes" id="UP000886879"/>
    </source>
</evidence>
<reference evidence="2" key="1">
    <citation type="submission" date="2020-10" db="EMBL/GenBank/DDBJ databases">
        <authorList>
            <person name="Gilroy R."/>
        </authorList>
    </citation>
    <scope>NUCLEOTIDE SEQUENCE</scope>
    <source>
        <strain evidence="2">ChiGjej2B2-12916</strain>
    </source>
</reference>
<feature type="domain" description="Putative Se/S carrier protein-like" evidence="1">
    <location>
        <begin position="9"/>
        <end position="75"/>
    </location>
</feature>
<dbReference type="AlphaFoldDB" id="A0A9D0YS59"/>
<reference evidence="2" key="2">
    <citation type="journal article" date="2021" name="PeerJ">
        <title>Extensive microbial diversity within the chicken gut microbiome revealed by metagenomics and culture.</title>
        <authorList>
            <person name="Gilroy R."/>
            <person name="Ravi A."/>
            <person name="Getino M."/>
            <person name="Pursley I."/>
            <person name="Horton D.L."/>
            <person name="Alikhan N.F."/>
            <person name="Baker D."/>
            <person name="Gharbi K."/>
            <person name="Hall N."/>
            <person name="Watson M."/>
            <person name="Adriaenssens E.M."/>
            <person name="Foster-Nyarko E."/>
            <person name="Jarju S."/>
            <person name="Secka A."/>
            <person name="Antonio M."/>
            <person name="Oren A."/>
            <person name="Chaudhuri R.R."/>
            <person name="La Ragione R."/>
            <person name="Hildebrand F."/>
            <person name="Pallen M.J."/>
        </authorList>
    </citation>
    <scope>NUCLEOTIDE SEQUENCE</scope>
    <source>
        <strain evidence="2">ChiGjej2B2-12916</strain>
    </source>
</reference>
<name>A0A9D0YS59_9FIRM</name>
<comment type="caution">
    <text evidence="2">The sequence shown here is derived from an EMBL/GenBank/DDBJ whole genome shotgun (WGS) entry which is preliminary data.</text>
</comment>
<dbReference type="Proteomes" id="UP000886879">
    <property type="component" value="Unassembled WGS sequence"/>
</dbReference>
<protein>
    <submittedName>
        <fullName evidence="2">DUF3343 domain-containing protein</fullName>
    </submittedName>
</protein>